<feature type="domain" description="AB hydrolase-1" evidence="1">
    <location>
        <begin position="47"/>
        <end position="241"/>
    </location>
</feature>
<dbReference type="Proteomes" id="UP001221757">
    <property type="component" value="Unassembled WGS sequence"/>
</dbReference>
<accession>A0AAD7DRR0</accession>
<reference evidence="2" key="1">
    <citation type="submission" date="2023-03" db="EMBL/GenBank/DDBJ databases">
        <title>Massive genome expansion in bonnet fungi (Mycena s.s.) driven by repeated elements and novel gene families across ecological guilds.</title>
        <authorList>
            <consortium name="Lawrence Berkeley National Laboratory"/>
            <person name="Harder C.B."/>
            <person name="Miyauchi S."/>
            <person name="Viragh M."/>
            <person name="Kuo A."/>
            <person name="Thoen E."/>
            <person name="Andreopoulos B."/>
            <person name="Lu D."/>
            <person name="Skrede I."/>
            <person name="Drula E."/>
            <person name="Henrissat B."/>
            <person name="Morin E."/>
            <person name="Kohler A."/>
            <person name="Barry K."/>
            <person name="LaButti K."/>
            <person name="Morin E."/>
            <person name="Salamov A."/>
            <person name="Lipzen A."/>
            <person name="Mereny Z."/>
            <person name="Hegedus B."/>
            <person name="Baldrian P."/>
            <person name="Stursova M."/>
            <person name="Weitz H."/>
            <person name="Taylor A."/>
            <person name="Grigoriev I.V."/>
            <person name="Nagy L.G."/>
            <person name="Martin F."/>
            <person name="Kauserud H."/>
        </authorList>
    </citation>
    <scope>NUCLEOTIDE SEQUENCE</scope>
    <source>
        <strain evidence="2">CBHHK067</strain>
    </source>
</reference>
<evidence type="ECO:0000313" key="2">
    <source>
        <dbReference type="EMBL" id="KAJ7697826.1"/>
    </source>
</evidence>
<organism evidence="2 3">
    <name type="scientific">Mycena rosella</name>
    <name type="common">Pink bonnet</name>
    <name type="synonym">Agaricus rosellus</name>
    <dbReference type="NCBI Taxonomy" id="1033263"/>
    <lineage>
        <taxon>Eukaryota</taxon>
        <taxon>Fungi</taxon>
        <taxon>Dikarya</taxon>
        <taxon>Basidiomycota</taxon>
        <taxon>Agaricomycotina</taxon>
        <taxon>Agaricomycetes</taxon>
        <taxon>Agaricomycetidae</taxon>
        <taxon>Agaricales</taxon>
        <taxon>Marasmiineae</taxon>
        <taxon>Mycenaceae</taxon>
        <taxon>Mycena</taxon>
    </lineage>
</organism>
<gene>
    <name evidence="2" type="ORF">B0H17DRAFT_928010</name>
</gene>
<dbReference type="Gene3D" id="3.40.50.1820">
    <property type="entry name" value="alpha/beta hydrolase"/>
    <property type="match status" value="1"/>
</dbReference>
<dbReference type="SUPFAM" id="SSF53474">
    <property type="entry name" value="alpha/beta-Hydrolases"/>
    <property type="match status" value="1"/>
</dbReference>
<name>A0AAD7DRR0_MYCRO</name>
<sequence length="291" mass="33123">MFLETTPVVFAFASCSDSRDSSGYVLKMTAKRYFTAESASNHEGFSLLFAHCIGSHKEQWEPIIAQVFRLQKSKARHRRVREAWAFDWQNHGDASILNQKILGSRRQMAAHEWAATIAAFVRSPRMLGKRMVAIGHSAGAGTMVTSLKGLSISAIPYACIVLIEPTLAAPDMFHHYMAKGVPTSVATTLMRRDRWRSREEAHEWLKRRAPWKHWDPRVLRIFTEYGLADTPDGRVALKCDRRQEAMAFPDVEPHFDAVEELSRVSRDVPVHLVWATGSRLMYAYIPRASRI</sequence>
<evidence type="ECO:0000313" key="3">
    <source>
        <dbReference type="Proteomes" id="UP001221757"/>
    </source>
</evidence>
<dbReference type="EMBL" id="JARKIE010000028">
    <property type="protein sequence ID" value="KAJ7697826.1"/>
    <property type="molecule type" value="Genomic_DNA"/>
</dbReference>
<evidence type="ECO:0000259" key="1">
    <source>
        <dbReference type="Pfam" id="PF12697"/>
    </source>
</evidence>
<dbReference type="InterPro" id="IPR000073">
    <property type="entry name" value="AB_hydrolase_1"/>
</dbReference>
<dbReference type="Pfam" id="PF12697">
    <property type="entry name" value="Abhydrolase_6"/>
    <property type="match status" value="1"/>
</dbReference>
<dbReference type="InterPro" id="IPR029058">
    <property type="entry name" value="AB_hydrolase_fold"/>
</dbReference>
<dbReference type="AlphaFoldDB" id="A0AAD7DRR0"/>
<comment type="caution">
    <text evidence="2">The sequence shown here is derived from an EMBL/GenBank/DDBJ whole genome shotgun (WGS) entry which is preliminary data.</text>
</comment>
<keyword evidence="2" id="KW-0378">Hydrolase</keyword>
<keyword evidence="3" id="KW-1185">Reference proteome</keyword>
<dbReference type="GO" id="GO:0016787">
    <property type="term" value="F:hydrolase activity"/>
    <property type="evidence" value="ECO:0007669"/>
    <property type="project" value="UniProtKB-KW"/>
</dbReference>
<proteinExistence type="predicted"/>
<protein>
    <submittedName>
        <fullName evidence="2">Alpha/Beta hydrolase protein</fullName>
    </submittedName>
</protein>